<evidence type="ECO:0000313" key="3">
    <source>
        <dbReference type="Proteomes" id="UP000434604"/>
    </source>
</evidence>
<dbReference type="InterPro" id="IPR018899">
    <property type="entry name" value="Conjug_transposon_Tra0"/>
</dbReference>
<name>A0A7J5PWE3_9BACE</name>
<protein>
    <submittedName>
        <fullName evidence="2">Conjugal transfer protein TraO</fullName>
    </submittedName>
</protein>
<keyword evidence="1" id="KW-0732">Signal</keyword>
<sequence>MRMTGKFVLLLVAMLALFLGQAQAQRCLPGMKGVQLTVDMVDGFYCGKDRNDAGLTFGLAVSTYAKGGNKWVSGIEIMRRYYPYRNTRIPLEQYTVEGGYYYNFFSDPGKNVFLNIGASGLMGYEAVNGGKRLLSDGAALKRYESFIYGGTVTLEVETYLSDKVVLLLRLRERILWGSAAKHFHTQYGLGIKYIL</sequence>
<dbReference type="Proteomes" id="UP000434604">
    <property type="component" value="Unassembled WGS sequence"/>
</dbReference>
<dbReference type="AlphaFoldDB" id="A0A7J5PWE3"/>
<dbReference type="Pfam" id="PF10626">
    <property type="entry name" value="TraO"/>
    <property type="match status" value="1"/>
</dbReference>
<gene>
    <name evidence="2" type="ORF">GA398_11900</name>
</gene>
<organism evidence="2 3">
    <name type="scientific">Bacteroides xylanisolvens</name>
    <dbReference type="NCBI Taxonomy" id="371601"/>
    <lineage>
        <taxon>Bacteria</taxon>
        <taxon>Pseudomonadati</taxon>
        <taxon>Bacteroidota</taxon>
        <taxon>Bacteroidia</taxon>
        <taxon>Bacteroidales</taxon>
        <taxon>Bacteroidaceae</taxon>
        <taxon>Bacteroides</taxon>
    </lineage>
</organism>
<evidence type="ECO:0000256" key="1">
    <source>
        <dbReference type="SAM" id="SignalP"/>
    </source>
</evidence>
<accession>A0A7J5PWE3</accession>
<reference evidence="2 3" key="1">
    <citation type="journal article" date="2019" name="Nat. Med.">
        <title>A library of human gut bacterial isolates paired with longitudinal multiomics data enables mechanistic microbiome research.</title>
        <authorList>
            <person name="Poyet M."/>
            <person name="Groussin M."/>
            <person name="Gibbons S.M."/>
            <person name="Avila-Pacheco J."/>
            <person name="Jiang X."/>
            <person name="Kearney S.M."/>
            <person name="Perrotta A.R."/>
            <person name="Berdy B."/>
            <person name="Zhao S."/>
            <person name="Lieberman T.D."/>
            <person name="Swanson P.K."/>
            <person name="Smith M."/>
            <person name="Roesemann S."/>
            <person name="Alexander J.E."/>
            <person name="Rich S.A."/>
            <person name="Livny J."/>
            <person name="Vlamakis H."/>
            <person name="Clish C."/>
            <person name="Bullock K."/>
            <person name="Deik A."/>
            <person name="Scott J."/>
            <person name="Pierce K.A."/>
            <person name="Xavier R.J."/>
            <person name="Alm E.J."/>
        </authorList>
    </citation>
    <scope>NUCLEOTIDE SEQUENCE [LARGE SCALE GENOMIC DNA]</scope>
    <source>
        <strain evidence="2 3">BIOML-A58</strain>
    </source>
</reference>
<feature type="signal peptide" evidence="1">
    <location>
        <begin position="1"/>
        <end position="24"/>
    </location>
</feature>
<evidence type="ECO:0000313" key="2">
    <source>
        <dbReference type="EMBL" id="KAB6147322.1"/>
    </source>
</evidence>
<dbReference type="RefSeq" id="WP_151934749.1">
    <property type="nucleotide sequence ID" value="NZ_JBCHGU010000024.1"/>
</dbReference>
<dbReference type="EMBL" id="WDED01000016">
    <property type="protein sequence ID" value="KAB6147322.1"/>
    <property type="molecule type" value="Genomic_DNA"/>
</dbReference>
<proteinExistence type="predicted"/>
<comment type="caution">
    <text evidence="2">The sequence shown here is derived from an EMBL/GenBank/DDBJ whole genome shotgun (WGS) entry which is preliminary data.</text>
</comment>
<feature type="chain" id="PRO_5029514893" evidence="1">
    <location>
        <begin position="25"/>
        <end position="195"/>
    </location>
</feature>